<accession>A0A091E2C5</accession>
<reference evidence="1 2" key="1">
    <citation type="submission" date="2013-11" db="EMBL/GenBank/DDBJ databases">
        <title>The Damaraland mole rat (Fukomys damarensis) genome and evolution of African mole rats.</title>
        <authorList>
            <person name="Gladyshev V.N."/>
            <person name="Fang X."/>
        </authorList>
    </citation>
    <scope>NUCLEOTIDE SEQUENCE [LARGE SCALE GENOMIC DNA]</scope>
    <source>
        <tissue evidence="1">Liver</tissue>
    </source>
</reference>
<dbReference type="Proteomes" id="UP000028990">
    <property type="component" value="Unassembled WGS sequence"/>
</dbReference>
<sequence>MWKLAIERPSPGSEEGALVVLWYSACGLSEVMGHYGGSFRVFSSGLQVADTYAPEEPLPVILALRSDLLLAQLGKRQPEPKPRDETAQHFLCRLVDASASPAAEHSPVTSRWRSRAGLCVGTRSYQLHLIVFLTNKGQKPGVKGLVLGETNAKMTRAQYPPISSPLAPTTSPLVTWRSCGSLIFLLGQLTDLQILYKYDHSSGKLKL</sequence>
<proteinExistence type="predicted"/>
<dbReference type="AlphaFoldDB" id="A0A091E2C5"/>
<gene>
    <name evidence="1" type="ORF">H920_01111</name>
</gene>
<evidence type="ECO:0000313" key="1">
    <source>
        <dbReference type="EMBL" id="KFO37502.1"/>
    </source>
</evidence>
<dbReference type="EMBL" id="KN120821">
    <property type="protein sequence ID" value="KFO37502.1"/>
    <property type="molecule type" value="Genomic_DNA"/>
</dbReference>
<name>A0A091E2C5_FUKDA</name>
<protein>
    <submittedName>
        <fullName evidence="1">Uncharacterized protein</fullName>
    </submittedName>
</protein>
<organism evidence="1 2">
    <name type="scientific">Fukomys damarensis</name>
    <name type="common">Damaraland mole rat</name>
    <name type="synonym">Cryptomys damarensis</name>
    <dbReference type="NCBI Taxonomy" id="885580"/>
    <lineage>
        <taxon>Eukaryota</taxon>
        <taxon>Metazoa</taxon>
        <taxon>Chordata</taxon>
        <taxon>Craniata</taxon>
        <taxon>Vertebrata</taxon>
        <taxon>Euteleostomi</taxon>
        <taxon>Mammalia</taxon>
        <taxon>Eutheria</taxon>
        <taxon>Euarchontoglires</taxon>
        <taxon>Glires</taxon>
        <taxon>Rodentia</taxon>
        <taxon>Hystricomorpha</taxon>
        <taxon>Bathyergidae</taxon>
        <taxon>Fukomys</taxon>
    </lineage>
</organism>
<keyword evidence="2" id="KW-1185">Reference proteome</keyword>
<evidence type="ECO:0000313" key="2">
    <source>
        <dbReference type="Proteomes" id="UP000028990"/>
    </source>
</evidence>